<keyword evidence="2" id="KW-1185">Reference proteome</keyword>
<gene>
    <name evidence="1" type="ORF">ABUH87_12275</name>
</gene>
<reference evidence="1 2" key="1">
    <citation type="submission" date="2024-06" db="EMBL/GenBank/DDBJ databases">
        <title>Novosphingobium rhizovicinus M1R2S20.</title>
        <authorList>
            <person name="Sun J.-Q."/>
        </authorList>
    </citation>
    <scope>NUCLEOTIDE SEQUENCE [LARGE SCALE GENOMIC DNA]</scope>
    <source>
        <strain evidence="1 2">M1R2S20</strain>
    </source>
</reference>
<sequence length="62" mass="6985">MRPERGTIDRSIGRGNGVFLAHVANRMPRPEIERRFKAGEYEDLHKGLATYAMAQAGMGRIK</sequence>
<name>A0ABV3RCY1_9SPHN</name>
<evidence type="ECO:0000313" key="2">
    <source>
        <dbReference type="Proteomes" id="UP001556118"/>
    </source>
</evidence>
<proteinExistence type="predicted"/>
<dbReference type="EMBL" id="JBFNXR010000048">
    <property type="protein sequence ID" value="MEW9855915.1"/>
    <property type="molecule type" value="Genomic_DNA"/>
</dbReference>
<dbReference type="RefSeq" id="WP_367774080.1">
    <property type="nucleotide sequence ID" value="NZ_JBFNXR010000048.1"/>
</dbReference>
<organism evidence="1 2">
    <name type="scientific">Novosphingobium rhizovicinum</name>
    <dbReference type="NCBI Taxonomy" id="3228928"/>
    <lineage>
        <taxon>Bacteria</taxon>
        <taxon>Pseudomonadati</taxon>
        <taxon>Pseudomonadota</taxon>
        <taxon>Alphaproteobacteria</taxon>
        <taxon>Sphingomonadales</taxon>
        <taxon>Sphingomonadaceae</taxon>
        <taxon>Novosphingobium</taxon>
    </lineage>
</organism>
<comment type="caution">
    <text evidence="1">The sequence shown here is derived from an EMBL/GenBank/DDBJ whole genome shotgun (WGS) entry which is preliminary data.</text>
</comment>
<dbReference type="Proteomes" id="UP001556118">
    <property type="component" value="Unassembled WGS sequence"/>
</dbReference>
<protein>
    <submittedName>
        <fullName evidence="1">Uncharacterized protein</fullName>
    </submittedName>
</protein>
<evidence type="ECO:0000313" key="1">
    <source>
        <dbReference type="EMBL" id="MEW9855915.1"/>
    </source>
</evidence>
<accession>A0ABV3RCY1</accession>